<accession>A0ABN3DRG4</accession>
<dbReference type="Proteomes" id="UP001500929">
    <property type="component" value="Unassembled WGS sequence"/>
</dbReference>
<reference evidence="3 4" key="1">
    <citation type="journal article" date="2019" name="Int. J. Syst. Evol. Microbiol.">
        <title>The Global Catalogue of Microorganisms (GCM) 10K type strain sequencing project: providing services to taxonomists for standard genome sequencing and annotation.</title>
        <authorList>
            <consortium name="The Broad Institute Genomics Platform"/>
            <consortium name="The Broad Institute Genome Sequencing Center for Infectious Disease"/>
            <person name="Wu L."/>
            <person name="Ma J."/>
        </authorList>
    </citation>
    <scope>NUCLEOTIDE SEQUENCE [LARGE SCALE GENOMIC DNA]</scope>
    <source>
        <strain evidence="3 4">JCM 16117</strain>
    </source>
</reference>
<comment type="caution">
    <text evidence="3">The sequence shown here is derived from an EMBL/GenBank/DDBJ whole genome shotgun (WGS) entry which is preliminary data.</text>
</comment>
<feature type="region of interest" description="Disordered" evidence="1">
    <location>
        <begin position="300"/>
        <end position="351"/>
    </location>
</feature>
<keyword evidence="4" id="KW-1185">Reference proteome</keyword>
<dbReference type="Pfam" id="PF13625">
    <property type="entry name" value="Helicase_C_3"/>
    <property type="match status" value="1"/>
</dbReference>
<protein>
    <recommendedName>
        <fullName evidence="2">Helicase XPB/Ssl2 N-terminal domain-containing protein</fullName>
    </recommendedName>
</protein>
<dbReference type="RefSeq" id="WP_259480142.1">
    <property type="nucleotide sequence ID" value="NZ_BAAAQY010000008.1"/>
</dbReference>
<evidence type="ECO:0000313" key="3">
    <source>
        <dbReference type="EMBL" id="GAA2239903.1"/>
    </source>
</evidence>
<dbReference type="InterPro" id="IPR032830">
    <property type="entry name" value="XPB/Ssl2_N"/>
</dbReference>
<gene>
    <name evidence="3" type="ORF">GCM10009851_26600</name>
</gene>
<organism evidence="3 4">
    <name type="scientific">Herbiconiux moechotypicola</name>
    <dbReference type="NCBI Taxonomy" id="637393"/>
    <lineage>
        <taxon>Bacteria</taxon>
        <taxon>Bacillati</taxon>
        <taxon>Actinomycetota</taxon>
        <taxon>Actinomycetes</taxon>
        <taxon>Micrococcales</taxon>
        <taxon>Microbacteriaceae</taxon>
        <taxon>Herbiconiux</taxon>
    </lineage>
</organism>
<sequence length="650" mass="67991">MSDPLVLARRLRALGPEGLAAVLTEREVTRSGLHDLFDLADALLEPDSIRAALRPLPREDIEQLAAGRLPEGEGAAVALGVSEPEPHVFDAVRDVAASVLAAAPAPHTTPAVATTTTSAADARGGERAFAAISAVSELGHRLRSAPLRLLARGGLSAADERRLSPALALEPHELAPLVDIAEAAGLVSRIDDRLWSTREADAWNLLPAAERWLALATAWLGTLDAPTTRTLAGFASDGTWPTADALGAAFRSRHPAADDAMIARLDAVTSSAELLGLLADTDTDSAPTAFGAAALQALASTPSQPTSPRFNPHTAAHASTAATPSAPQPTDPPSATQLTDPPPAPQPAAPRASLESLAALLPAEVTQVYVQHDLTVISPGPLAPELDARLRRAADLENRGLASGYRVTQQSIDRALAEGETPESLRTFLAGLSLTGVPQALDYLIAEGGRRHGMIRVRAENGTDPGSPRSHARARVITAEPALADALAIDNDLLPLGFERVAPTVLVSRIEPSTVYWSLLDARYPALAQSATGEPLSFTRERVAPSRPAATVAAATGPTFSRTALDLAHRLIASTAATDDDSAWMARRLDQAVRARASASIDVQLPDGTSRHLDVTPLSVANGRLRCLDLRAGVERTIPLSSITALTTTD</sequence>
<name>A0ABN3DRG4_9MICO</name>
<proteinExistence type="predicted"/>
<evidence type="ECO:0000313" key="4">
    <source>
        <dbReference type="Proteomes" id="UP001500929"/>
    </source>
</evidence>
<dbReference type="EMBL" id="BAAAQY010000008">
    <property type="protein sequence ID" value="GAA2239903.1"/>
    <property type="molecule type" value="Genomic_DNA"/>
</dbReference>
<feature type="domain" description="Helicase XPB/Ssl2 N-terminal" evidence="2">
    <location>
        <begin position="368"/>
        <end position="501"/>
    </location>
</feature>
<evidence type="ECO:0000256" key="1">
    <source>
        <dbReference type="SAM" id="MobiDB-lite"/>
    </source>
</evidence>
<evidence type="ECO:0000259" key="2">
    <source>
        <dbReference type="Pfam" id="PF13625"/>
    </source>
</evidence>
<feature type="compositionally biased region" description="Low complexity" evidence="1">
    <location>
        <begin position="312"/>
        <end position="325"/>
    </location>
</feature>